<evidence type="ECO:0000313" key="1">
    <source>
        <dbReference type="EMBL" id="PKU64692.1"/>
    </source>
</evidence>
<accession>A0A2I0VMQ3</accession>
<dbReference type="AlphaFoldDB" id="A0A2I0VMQ3"/>
<name>A0A2I0VMQ3_9ASPA</name>
<evidence type="ECO:0000313" key="2">
    <source>
        <dbReference type="Proteomes" id="UP000233837"/>
    </source>
</evidence>
<sequence length="62" mass="6965">MEVISLGRRNALMQITFFRAIGFLPGVIKSRDFKTRRLMGLDHHSRISVTSASDEISEGSID</sequence>
<gene>
    <name evidence="1" type="ORF">MA16_Dca017634</name>
</gene>
<organism evidence="1 2">
    <name type="scientific">Dendrobium catenatum</name>
    <dbReference type="NCBI Taxonomy" id="906689"/>
    <lineage>
        <taxon>Eukaryota</taxon>
        <taxon>Viridiplantae</taxon>
        <taxon>Streptophyta</taxon>
        <taxon>Embryophyta</taxon>
        <taxon>Tracheophyta</taxon>
        <taxon>Spermatophyta</taxon>
        <taxon>Magnoliopsida</taxon>
        <taxon>Liliopsida</taxon>
        <taxon>Asparagales</taxon>
        <taxon>Orchidaceae</taxon>
        <taxon>Epidendroideae</taxon>
        <taxon>Malaxideae</taxon>
        <taxon>Dendrobiinae</taxon>
        <taxon>Dendrobium</taxon>
    </lineage>
</organism>
<reference evidence="1 2" key="1">
    <citation type="journal article" date="2016" name="Sci. Rep.">
        <title>The Dendrobium catenatum Lindl. genome sequence provides insights into polysaccharide synthase, floral development and adaptive evolution.</title>
        <authorList>
            <person name="Zhang G.Q."/>
            <person name="Xu Q."/>
            <person name="Bian C."/>
            <person name="Tsai W.C."/>
            <person name="Yeh C.M."/>
            <person name="Liu K.W."/>
            <person name="Yoshida K."/>
            <person name="Zhang L.S."/>
            <person name="Chang S.B."/>
            <person name="Chen F."/>
            <person name="Shi Y."/>
            <person name="Su Y.Y."/>
            <person name="Zhang Y.Q."/>
            <person name="Chen L.J."/>
            <person name="Yin Y."/>
            <person name="Lin M."/>
            <person name="Huang H."/>
            <person name="Deng H."/>
            <person name="Wang Z.W."/>
            <person name="Zhu S.L."/>
            <person name="Zhao X."/>
            <person name="Deng C."/>
            <person name="Niu S.C."/>
            <person name="Huang J."/>
            <person name="Wang M."/>
            <person name="Liu G.H."/>
            <person name="Yang H.J."/>
            <person name="Xiao X.J."/>
            <person name="Hsiao Y.Y."/>
            <person name="Wu W.L."/>
            <person name="Chen Y.Y."/>
            <person name="Mitsuda N."/>
            <person name="Ohme-Takagi M."/>
            <person name="Luo Y.B."/>
            <person name="Van de Peer Y."/>
            <person name="Liu Z.J."/>
        </authorList>
    </citation>
    <scope>NUCLEOTIDE SEQUENCE [LARGE SCALE GENOMIC DNA]</scope>
    <source>
        <tissue evidence="1">The whole plant</tissue>
    </source>
</reference>
<dbReference type="EMBL" id="KZ503400">
    <property type="protein sequence ID" value="PKU64692.1"/>
    <property type="molecule type" value="Genomic_DNA"/>
</dbReference>
<keyword evidence="2" id="KW-1185">Reference proteome</keyword>
<protein>
    <submittedName>
        <fullName evidence="1">Uncharacterized protein</fullName>
    </submittedName>
</protein>
<reference evidence="1 2" key="2">
    <citation type="journal article" date="2017" name="Nature">
        <title>The Apostasia genome and the evolution of orchids.</title>
        <authorList>
            <person name="Zhang G.Q."/>
            <person name="Liu K.W."/>
            <person name="Li Z."/>
            <person name="Lohaus R."/>
            <person name="Hsiao Y.Y."/>
            <person name="Niu S.C."/>
            <person name="Wang J.Y."/>
            <person name="Lin Y.C."/>
            <person name="Xu Q."/>
            <person name="Chen L.J."/>
            <person name="Yoshida K."/>
            <person name="Fujiwara S."/>
            <person name="Wang Z.W."/>
            <person name="Zhang Y.Q."/>
            <person name="Mitsuda N."/>
            <person name="Wang M."/>
            <person name="Liu G.H."/>
            <person name="Pecoraro L."/>
            <person name="Huang H.X."/>
            <person name="Xiao X.J."/>
            <person name="Lin M."/>
            <person name="Wu X.Y."/>
            <person name="Wu W.L."/>
            <person name="Chen Y.Y."/>
            <person name="Chang S.B."/>
            <person name="Sakamoto S."/>
            <person name="Ohme-Takagi M."/>
            <person name="Yagi M."/>
            <person name="Zeng S.J."/>
            <person name="Shen C.Y."/>
            <person name="Yeh C.M."/>
            <person name="Luo Y.B."/>
            <person name="Tsai W.C."/>
            <person name="Van de Peer Y."/>
            <person name="Liu Z.J."/>
        </authorList>
    </citation>
    <scope>NUCLEOTIDE SEQUENCE [LARGE SCALE GENOMIC DNA]</scope>
    <source>
        <tissue evidence="1">The whole plant</tissue>
    </source>
</reference>
<proteinExistence type="predicted"/>
<dbReference type="Proteomes" id="UP000233837">
    <property type="component" value="Unassembled WGS sequence"/>
</dbReference>